<dbReference type="PROSITE" id="PS50283">
    <property type="entry name" value="NA_SOLUT_SYMP_3"/>
    <property type="match status" value="1"/>
</dbReference>
<dbReference type="Pfam" id="PF00474">
    <property type="entry name" value="SSF"/>
    <property type="match status" value="1"/>
</dbReference>
<dbReference type="OrthoDB" id="9814523at2"/>
<dbReference type="RefSeq" id="WP_103926405.1">
    <property type="nucleotide sequence ID" value="NZ_FNVR01000034.1"/>
</dbReference>
<dbReference type="GO" id="GO:0046942">
    <property type="term" value="P:carboxylic acid transport"/>
    <property type="evidence" value="ECO:0007669"/>
    <property type="project" value="UniProtKB-ARBA"/>
</dbReference>
<sequence length="486" mass="52553">MHFIDLGIFIAYMLAMLGVGYYFMRKNSSQEDYYVGGRSIGSWHIGLSVVATDVGGGFSIGLGGLGFAMGISGSWMLFTGLIGAWLAAVILIPRVKSDSAFARFFTFPQIMGHLFDSAAAKVAAVICFLGYLGFTSSQLLAGAKLASGTFEGIDLHTALLIMGVIAVVYTVMGGLKAVIYTDTIQWIILMLGLMLIGIPMAFSYVGGWDGITQTLPPEFFSFTNLTWQDLVNWGITIIPIWFVGMTLYQRIFAAKEVKSAKKAWFIAGLFEWPIMAFLGVSLGLLSRVAVDQGVLEGFTATMDPEMGLPVLLSQILPAGILGLMMSAYFSAVLSTADSCLMAASGNLSTDLIGKYLKNKSHKQEVRISQILTLGIGILAVVLAWQMTEVLSLMLYSYAFMVSGLLVPVIAGLFFKQRNPKAAVSSMISGGMVTAGLTVLEIPLPLGLDPNFFGILISLIAFWAVNKISKNDKNHDYDHTRDTLSDR</sequence>
<feature type="transmembrane region" description="Helical" evidence="9">
    <location>
        <begin position="367"/>
        <end position="386"/>
    </location>
</feature>
<dbReference type="PANTHER" id="PTHR48086">
    <property type="entry name" value="SODIUM/PROLINE SYMPORTER-RELATED"/>
    <property type="match status" value="1"/>
</dbReference>
<gene>
    <name evidence="10" type="ORF">SAMN03080598_03835</name>
</gene>
<comment type="similarity">
    <text evidence="2 8">Belongs to the sodium:solute symporter (SSF) (TC 2.A.21) family.</text>
</comment>
<evidence type="ECO:0000256" key="9">
    <source>
        <dbReference type="SAM" id="Phobius"/>
    </source>
</evidence>
<dbReference type="InterPro" id="IPR018212">
    <property type="entry name" value="Na/solute_symporter_CS"/>
</dbReference>
<evidence type="ECO:0000256" key="2">
    <source>
        <dbReference type="ARBA" id="ARBA00006434"/>
    </source>
</evidence>
<feature type="transmembrane region" description="Helical" evidence="9">
    <location>
        <begin position="230"/>
        <end position="251"/>
    </location>
</feature>
<proteinExistence type="inferred from homology"/>
<dbReference type="Proteomes" id="UP000236736">
    <property type="component" value="Unassembled WGS sequence"/>
</dbReference>
<keyword evidence="3" id="KW-0813">Transport</keyword>
<dbReference type="Gene3D" id="1.20.1730.10">
    <property type="entry name" value="Sodium/glucose cotransporter"/>
    <property type="match status" value="1"/>
</dbReference>
<feature type="transmembrane region" description="Helical" evidence="9">
    <location>
        <begin position="6"/>
        <end position="24"/>
    </location>
</feature>
<evidence type="ECO:0000256" key="1">
    <source>
        <dbReference type="ARBA" id="ARBA00004141"/>
    </source>
</evidence>
<feature type="transmembrane region" description="Helical" evidence="9">
    <location>
        <begin position="263"/>
        <end position="286"/>
    </location>
</feature>
<keyword evidence="11" id="KW-1185">Reference proteome</keyword>
<reference evidence="11" key="1">
    <citation type="submission" date="2016-10" db="EMBL/GenBank/DDBJ databases">
        <authorList>
            <person name="Varghese N."/>
            <person name="Submissions S."/>
        </authorList>
    </citation>
    <scope>NUCLEOTIDE SEQUENCE [LARGE SCALE GENOMIC DNA]</scope>
    <source>
        <strain evidence="11">DSM 17298</strain>
    </source>
</reference>
<evidence type="ECO:0000256" key="7">
    <source>
        <dbReference type="ARBA" id="ARBA00023136"/>
    </source>
</evidence>
<evidence type="ECO:0000256" key="6">
    <source>
        <dbReference type="ARBA" id="ARBA00022989"/>
    </source>
</evidence>
<feature type="transmembrane region" description="Helical" evidence="9">
    <location>
        <begin position="445"/>
        <end position="464"/>
    </location>
</feature>
<comment type="subcellular location">
    <subcellularLocation>
        <location evidence="1">Membrane</location>
        <topology evidence="1">Multi-pass membrane protein</topology>
    </subcellularLocation>
</comment>
<protein>
    <submittedName>
        <fullName evidence="10">Solute:Na+ symporter, SSS family</fullName>
    </submittedName>
</protein>
<keyword evidence="7 9" id="KW-0472">Membrane</keyword>
<dbReference type="EMBL" id="FNVR01000034">
    <property type="protein sequence ID" value="SEG41958.1"/>
    <property type="molecule type" value="Genomic_DNA"/>
</dbReference>
<keyword evidence="4" id="KW-1003">Cell membrane</keyword>
<feature type="transmembrane region" description="Helical" evidence="9">
    <location>
        <begin position="184"/>
        <end position="205"/>
    </location>
</feature>
<evidence type="ECO:0000256" key="3">
    <source>
        <dbReference type="ARBA" id="ARBA00022448"/>
    </source>
</evidence>
<evidence type="ECO:0000313" key="10">
    <source>
        <dbReference type="EMBL" id="SEG41958.1"/>
    </source>
</evidence>
<feature type="transmembrane region" description="Helical" evidence="9">
    <location>
        <begin position="75"/>
        <end position="93"/>
    </location>
</feature>
<dbReference type="CDD" id="cd10322">
    <property type="entry name" value="SLC5sbd"/>
    <property type="match status" value="1"/>
</dbReference>
<evidence type="ECO:0000313" key="11">
    <source>
        <dbReference type="Proteomes" id="UP000236736"/>
    </source>
</evidence>
<organism evidence="10 11">
    <name type="scientific">Algoriphagus boritolerans DSM 17298 = JCM 18970</name>
    <dbReference type="NCBI Taxonomy" id="1120964"/>
    <lineage>
        <taxon>Bacteria</taxon>
        <taxon>Pseudomonadati</taxon>
        <taxon>Bacteroidota</taxon>
        <taxon>Cytophagia</taxon>
        <taxon>Cytophagales</taxon>
        <taxon>Cyclobacteriaceae</taxon>
        <taxon>Algoriphagus</taxon>
    </lineage>
</organism>
<keyword evidence="5 9" id="KW-0812">Transmembrane</keyword>
<dbReference type="InterPro" id="IPR050277">
    <property type="entry name" value="Sodium:Solute_Symporter"/>
</dbReference>
<dbReference type="GO" id="GO:0022857">
    <property type="term" value="F:transmembrane transporter activity"/>
    <property type="evidence" value="ECO:0007669"/>
    <property type="project" value="InterPro"/>
</dbReference>
<evidence type="ECO:0000256" key="8">
    <source>
        <dbReference type="RuleBase" id="RU362091"/>
    </source>
</evidence>
<feature type="transmembrane region" description="Helical" evidence="9">
    <location>
        <begin position="114"/>
        <end position="133"/>
    </location>
</feature>
<dbReference type="STRING" id="1120964.GCA_001313265_06321"/>
<feature type="transmembrane region" description="Helical" evidence="9">
    <location>
        <begin position="153"/>
        <end position="172"/>
    </location>
</feature>
<dbReference type="PANTHER" id="PTHR48086:SF7">
    <property type="entry name" value="SODIUM-SOLUTE SYMPORTER-RELATED"/>
    <property type="match status" value="1"/>
</dbReference>
<feature type="transmembrane region" description="Helical" evidence="9">
    <location>
        <begin position="392"/>
        <end position="414"/>
    </location>
</feature>
<evidence type="ECO:0000256" key="4">
    <source>
        <dbReference type="ARBA" id="ARBA00022475"/>
    </source>
</evidence>
<feature type="transmembrane region" description="Helical" evidence="9">
    <location>
        <begin position="45"/>
        <end position="69"/>
    </location>
</feature>
<dbReference type="AlphaFoldDB" id="A0A1H5ZZP2"/>
<name>A0A1H5ZZP2_9BACT</name>
<evidence type="ECO:0000256" key="5">
    <source>
        <dbReference type="ARBA" id="ARBA00022692"/>
    </source>
</evidence>
<feature type="transmembrane region" description="Helical" evidence="9">
    <location>
        <begin position="306"/>
        <end position="331"/>
    </location>
</feature>
<dbReference type="PROSITE" id="PS00456">
    <property type="entry name" value="NA_SOLUT_SYMP_1"/>
    <property type="match status" value="1"/>
</dbReference>
<keyword evidence="6 9" id="KW-1133">Transmembrane helix</keyword>
<dbReference type="InterPro" id="IPR038377">
    <property type="entry name" value="Na/Glc_symporter_sf"/>
</dbReference>
<dbReference type="GO" id="GO:0005886">
    <property type="term" value="C:plasma membrane"/>
    <property type="evidence" value="ECO:0007669"/>
    <property type="project" value="TreeGrafter"/>
</dbReference>
<feature type="transmembrane region" description="Helical" evidence="9">
    <location>
        <begin position="421"/>
        <end position="439"/>
    </location>
</feature>
<accession>A0A1H5ZZP2</accession>
<dbReference type="InterPro" id="IPR001734">
    <property type="entry name" value="Na/solute_symporter"/>
</dbReference>